<dbReference type="OrthoDB" id="9806149at2"/>
<sequence>MPDPTGAAVALALKDVRAGYGGPDVLKGVSLEVPRGCIVTVVGPNGHGKSTLLRTVSGLTRLRGGRILALGAEIQDHAAHRRAAAGIAHVPQGDLLFPDMTVLENLRMGAYLERDAAQEKRRLDEVFALLPRLAERRTQVAASLSGGERRMVGIGRGLMAGGQVLMLDEPSLGLAPLVIEQIYEVIARLREQGRTILLVEENPARVAELSDVMHLFDDGEIVWSGAPDDLMNREELLATYLGG</sequence>
<gene>
    <name evidence="7" type="ORF">SAMN05216258_101210</name>
</gene>
<evidence type="ECO:0000256" key="2">
    <source>
        <dbReference type="ARBA" id="ARBA00022448"/>
    </source>
</evidence>
<dbReference type="GO" id="GO:0015807">
    <property type="term" value="P:L-amino acid transport"/>
    <property type="evidence" value="ECO:0007669"/>
    <property type="project" value="TreeGrafter"/>
</dbReference>
<dbReference type="Proteomes" id="UP000199377">
    <property type="component" value="Unassembled WGS sequence"/>
</dbReference>
<keyword evidence="3" id="KW-0547">Nucleotide-binding</keyword>
<evidence type="ECO:0000313" key="7">
    <source>
        <dbReference type="EMBL" id="SFH63636.1"/>
    </source>
</evidence>
<keyword evidence="8" id="KW-1185">Reference proteome</keyword>
<reference evidence="7 8" key="1">
    <citation type="submission" date="2016-10" db="EMBL/GenBank/DDBJ databases">
        <authorList>
            <person name="de Groot N.N."/>
        </authorList>
    </citation>
    <scope>NUCLEOTIDE SEQUENCE [LARGE SCALE GENOMIC DNA]</scope>
    <source>
        <strain evidence="7 8">CGMCC 1.11030</strain>
    </source>
</reference>
<dbReference type="InterPro" id="IPR017871">
    <property type="entry name" value="ABC_transporter-like_CS"/>
</dbReference>
<name>A0A1I3BNH1_9RHOB</name>
<dbReference type="AlphaFoldDB" id="A0A1I3BNH1"/>
<dbReference type="STRING" id="1114924.SAMN05216258_101210"/>
<feature type="domain" description="ABC transporter" evidence="6">
    <location>
        <begin position="11"/>
        <end position="243"/>
    </location>
</feature>
<organism evidence="7 8">
    <name type="scientific">Albimonas pacifica</name>
    <dbReference type="NCBI Taxonomy" id="1114924"/>
    <lineage>
        <taxon>Bacteria</taxon>
        <taxon>Pseudomonadati</taxon>
        <taxon>Pseudomonadota</taxon>
        <taxon>Alphaproteobacteria</taxon>
        <taxon>Rhodobacterales</taxon>
        <taxon>Paracoccaceae</taxon>
        <taxon>Albimonas</taxon>
    </lineage>
</organism>
<evidence type="ECO:0000256" key="4">
    <source>
        <dbReference type="ARBA" id="ARBA00022840"/>
    </source>
</evidence>
<dbReference type="Gene3D" id="3.40.50.300">
    <property type="entry name" value="P-loop containing nucleotide triphosphate hydrolases"/>
    <property type="match status" value="1"/>
</dbReference>
<dbReference type="Pfam" id="PF00005">
    <property type="entry name" value="ABC_tran"/>
    <property type="match status" value="1"/>
</dbReference>
<keyword evidence="4 7" id="KW-0067">ATP-binding</keyword>
<keyword evidence="2" id="KW-0813">Transport</keyword>
<dbReference type="PROSITE" id="PS00211">
    <property type="entry name" value="ABC_TRANSPORTER_1"/>
    <property type="match status" value="1"/>
</dbReference>
<evidence type="ECO:0000256" key="5">
    <source>
        <dbReference type="ARBA" id="ARBA00022970"/>
    </source>
</evidence>
<dbReference type="EMBL" id="FOQH01000001">
    <property type="protein sequence ID" value="SFH63636.1"/>
    <property type="molecule type" value="Genomic_DNA"/>
</dbReference>
<protein>
    <submittedName>
        <fullName evidence="7">Amino acid/amide ABC transporter ATP-binding protein 2, HAAT family</fullName>
    </submittedName>
</protein>
<evidence type="ECO:0000313" key="8">
    <source>
        <dbReference type="Proteomes" id="UP000199377"/>
    </source>
</evidence>
<dbReference type="PROSITE" id="PS50893">
    <property type="entry name" value="ABC_TRANSPORTER_2"/>
    <property type="match status" value="1"/>
</dbReference>
<dbReference type="RefSeq" id="WP_092856960.1">
    <property type="nucleotide sequence ID" value="NZ_FOQH01000001.1"/>
</dbReference>
<dbReference type="InterPro" id="IPR027417">
    <property type="entry name" value="P-loop_NTPase"/>
</dbReference>
<dbReference type="SUPFAM" id="SSF52540">
    <property type="entry name" value="P-loop containing nucleoside triphosphate hydrolases"/>
    <property type="match status" value="1"/>
</dbReference>
<dbReference type="GO" id="GO:0015658">
    <property type="term" value="F:branched-chain amino acid transmembrane transporter activity"/>
    <property type="evidence" value="ECO:0007669"/>
    <property type="project" value="TreeGrafter"/>
</dbReference>
<dbReference type="CDD" id="cd03224">
    <property type="entry name" value="ABC_TM1139_LivF_branched"/>
    <property type="match status" value="1"/>
</dbReference>
<evidence type="ECO:0000256" key="3">
    <source>
        <dbReference type="ARBA" id="ARBA00022741"/>
    </source>
</evidence>
<accession>A0A1I3BNH1</accession>
<evidence type="ECO:0000256" key="1">
    <source>
        <dbReference type="ARBA" id="ARBA00005417"/>
    </source>
</evidence>
<dbReference type="InterPro" id="IPR003439">
    <property type="entry name" value="ABC_transporter-like_ATP-bd"/>
</dbReference>
<dbReference type="PANTHER" id="PTHR43820:SF4">
    <property type="entry name" value="HIGH-AFFINITY BRANCHED-CHAIN AMINO ACID TRANSPORT ATP-BINDING PROTEIN LIVF"/>
    <property type="match status" value="1"/>
</dbReference>
<evidence type="ECO:0000259" key="6">
    <source>
        <dbReference type="PROSITE" id="PS50893"/>
    </source>
</evidence>
<proteinExistence type="inferred from homology"/>
<dbReference type="InterPro" id="IPR052156">
    <property type="entry name" value="BCAA_Transport_ATP-bd_LivF"/>
</dbReference>
<dbReference type="GO" id="GO:0005524">
    <property type="term" value="F:ATP binding"/>
    <property type="evidence" value="ECO:0007669"/>
    <property type="project" value="UniProtKB-KW"/>
</dbReference>
<comment type="similarity">
    <text evidence="1">Belongs to the ABC transporter superfamily.</text>
</comment>
<keyword evidence="5" id="KW-0029">Amino-acid transport</keyword>
<dbReference type="GO" id="GO:0016887">
    <property type="term" value="F:ATP hydrolysis activity"/>
    <property type="evidence" value="ECO:0007669"/>
    <property type="project" value="InterPro"/>
</dbReference>
<dbReference type="PANTHER" id="PTHR43820">
    <property type="entry name" value="HIGH-AFFINITY BRANCHED-CHAIN AMINO ACID TRANSPORT ATP-BINDING PROTEIN LIVF"/>
    <property type="match status" value="1"/>
</dbReference>